<accession>A0A0F9MP32</accession>
<evidence type="ECO:0000313" key="1">
    <source>
        <dbReference type="EMBL" id="KKN07379.1"/>
    </source>
</evidence>
<comment type="caution">
    <text evidence="1">The sequence shown here is derived from an EMBL/GenBank/DDBJ whole genome shotgun (WGS) entry which is preliminary data.</text>
</comment>
<sequence>MPYTTFYIIKVLKKCFRCKKRKGKIVINQIVDNCIKTSSLCIPCFKIKIPEYTLKNKCFICPDCFKCNFQKIIFTSKEINRLKITLNHE</sequence>
<proteinExistence type="predicted"/>
<gene>
    <name evidence="1" type="ORF">LCGC14_1067730</name>
</gene>
<dbReference type="AlphaFoldDB" id="A0A0F9MP32"/>
<name>A0A0F9MP32_9ZZZZ</name>
<reference evidence="1" key="1">
    <citation type="journal article" date="2015" name="Nature">
        <title>Complex archaea that bridge the gap between prokaryotes and eukaryotes.</title>
        <authorList>
            <person name="Spang A."/>
            <person name="Saw J.H."/>
            <person name="Jorgensen S.L."/>
            <person name="Zaremba-Niedzwiedzka K."/>
            <person name="Martijn J."/>
            <person name="Lind A.E."/>
            <person name="van Eijk R."/>
            <person name="Schleper C."/>
            <person name="Guy L."/>
            <person name="Ettema T.J."/>
        </authorList>
    </citation>
    <scope>NUCLEOTIDE SEQUENCE</scope>
</reference>
<protein>
    <submittedName>
        <fullName evidence="1">Uncharacterized protein</fullName>
    </submittedName>
</protein>
<organism evidence="1">
    <name type="scientific">marine sediment metagenome</name>
    <dbReference type="NCBI Taxonomy" id="412755"/>
    <lineage>
        <taxon>unclassified sequences</taxon>
        <taxon>metagenomes</taxon>
        <taxon>ecological metagenomes</taxon>
    </lineage>
</organism>
<dbReference type="EMBL" id="LAZR01004577">
    <property type="protein sequence ID" value="KKN07379.1"/>
    <property type="molecule type" value="Genomic_DNA"/>
</dbReference>